<feature type="domain" description="Cation/H+ exchanger transmembrane" evidence="8">
    <location>
        <begin position="56"/>
        <end position="429"/>
    </location>
</feature>
<evidence type="ECO:0000256" key="2">
    <source>
        <dbReference type="ARBA" id="ARBA00022448"/>
    </source>
</evidence>
<feature type="transmembrane region" description="Helical" evidence="7">
    <location>
        <begin position="102"/>
        <end position="120"/>
    </location>
</feature>
<keyword evidence="10" id="KW-1185">Reference proteome</keyword>
<comment type="caution">
    <text evidence="9">The sequence shown here is derived from an EMBL/GenBank/DDBJ whole genome shotgun (WGS) entry which is preliminary data.</text>
</comment>
<dbReference type="RefSeq" id="WP_204004119.1">
    <property type="nucleotide sequence ID" value="NZ_BOPB01000033.1"/>
</dbReference>
<evidence type="ECO:0000256" key="1">
    <source>
        <dbReference type="ARBA" id="ARBA00004141"/>
    </source>
</evidence>
<proteinExistence type="predicted"/>
<name>A0ABQ4J2Q4_9ACTN</name>
<feature type="transmembrane region" description="Helical" evidence="7">
    <location>
        <begin position="345"/>
        <end position="370"/>
    </location>
</feature>
<feature type="transmembrane region" description="Helical" evidence="7">
    <location>
        <begin position="234"/>
        <end position="253"/>
    </location>
</feature>
<evidence type="ECO:0000313" key="10">
    <source>
        <dbReference type="Proteomes" id="UP000643165"/>
    </source>
</evidence>
<feature type="transmembrane region" description="Helical" evidence="7">
    <location>
        <begin position="407"/>
        <end position="427"/>
    </location>
</feature>
<keyword evidence="5" id="KW-0406">Ion transport</keyword>
<feature type="transmembrane region" description="Helical" evidence="7">
    <location>
        <begin position="171"/>
        <end position="189"/>
    </location>
</feature>
<comment type="subcellular location">
    <subcellularLocation>
        <location evidence="1">Membrane</location>
        <topology evidence="1">Multi-pass membrane protein</topology>
    </subcellularLocation>
</comment>
<feature type="transmembrane region" description="Helical" evidence="7">
    <location>
        <begin position="39"/>
        <end position="60"/>
    </location>
</feature>
<protein>
    <recommendedName>
        <fullName evidence="8">Cation/H+ exchanger transmembrane domain-containing protein</fullName>
    </recommendedName>
</protein>
<dbReference type="Gene3D" id="1.20.1530.20">
    <property type="match status" value="1"/>
</dbReference>
<feature type="transmembrane region" description="Helical" evidence="7">
    <location>
        <begin position="260"/>
        <end position="280"/>
    </location>
</feature>
<keyword evidence="4 7" id="KW-1133">Transmembrane helix</keyword>
<keyword evidence="6 7" id="KW-0472">Membrane</keyword>
<gene>
    <name evidence="9" type="ORF">Vlu01_50740</name>
</gene>
<evidence type="ECO:0000256" key="3">
    <source>
        <dbReference type="ARBA" id="ARBA00022692"/>
    </source>
</evidence>
<keyword evidence="3 7" id="KW-0812">Transmembrane</keyword>
<feature type="transmembrane region" description="Helical" evidence="7">
    <location>
        <begin position="201"/>
        <end position="222"/>
    </location>
</feature>
<organism evidence="9 10">
    <name type="scientific">Micromonospora lutea</name>
    <dbReference type="NCBI Taxonomy" id="419825"/>
    <lineage>
        <taxon>Bacteria</taxon>
        <taxon>Bacillati</taxon>
        <taxon>Actinomycetota</taxon>
        <taxon>Actinomycetes</taxon>
        <taxon>Micromonosporales</taxon>
        <taxon>Micromonosporaceae</taxon>
        <taxon>Micromonospora</taxon>
    </lineage>
</organism>
<feature type="transmembrane region" description="Helical" evidence="7">
    <location>
        <begin position="72"/>
        <end position="90"/>
    </location>
</feature>
<dbReference type="Pfam" id="PF00999">
    <property type="entry name" value="Na_H_Exchanger"/>
    <property type="match status" value="1"/>
</dbReference>
<evidence type="ECO:0000313" key="9">
    <source>
        <dbReference type="EMBL" id="GIJ24450.1"/>
    </source>
</evidence>
<dbReference type="InterPro" id="IPR038770">
    <property type="entry name" value="Na+/solute_symporter_sf"/>
</dbReference>
<dbReference type="Proteomes" id="UP000643165">
    <property type="component" value="Unassembled WGS sequence"/>
</dbReference>
<accession>A0ABQ4J2Q4</accession>
<evidence type="ECO:0000256" key="7">
    <source>
        <dbReference type="SAM" id="Phobius"/>
    </source>
</evidence>
<evidence type="ECO:0000256" key="5">
    <source>
        <dbReference type="ARBA" id="ARBA00023065"/>
    </source>
</evidence>
<evidence type="ECO:0000256" key="6">
    <source>
        <dbReference type="ARBA" id="ARBA00023136"/>
    </source>
</evidence>
<keyword evidence="2" id="KW-0813">Transport</keyword>
<dbReference type="InterPro" id="IPR050794">
    <property type="entry name" value="CPA2_transporter"/>
</dbReference>
<dbReference type="InterPro" id="IPR006153">
    <property type="entry name" value="Cation/H_exchanger_TM"/>
</dbReference>
<feature type="transmembrane region" description="Helical" evidence="7">
    <location>
        <begin position="132"/>
        <end position="159"/>
    </location>
</feature>
<dbReference type="PANTHER" id="PTHR32468:SF0">
    <property type="entry name" value="K(+)_H(+) ANTIPORTER 1"/>
    <property type="match status" value="1"/>
</dbReference>
<evidence type="ECO:0000256" key="4">
    <source>
        <dbReference type="ARBA" id="ARBA00022989"/>
    </source>
</evidence>
<evidence type="ECO:0000259" key="8">
    <source>
        <dbReference type="Pfam" id="PF00999"/>
    </source>
</evidence>
<reference evidence="9 10" key="1">
    <citation type="submission" date="2021-01" db="EMBL/GenBank/DDBJ databases">
        <title>Whole genome shotgun sequence of Verrucosispora lutea NBRC 106530.</title>
        <authorList>
            <person name="Komaki H."/>
            <person name="Tamura T."/>
        </authorList>
    </citation>
    <scope>NUCLEOTIDE SEQUENCE [LARGE SCALE GENOMIC DNA]</scope>
    <source>
        <strain evidence="9 10">NBRC 106530</strain>
    </source>
</reference>
<sequence>MITLAARTRTLLGAVFGLVVLVSTVPLWGAAGSHDGDSLTRFLLAVAVVLVACQAFAALARRLRQPSVVGEMIGGLVLGSSILGAVWPSATGFLFPPTVMEGLDKVAQLGLVIFVFLLGCELRTDRIERKGVVGAVVVAGMGLPWLAGMGIVALTGGLFVGSQDSPTGTMMFVGLAMAVTALPVLARILDDLKLRHTSVGALSMSAAAIGDGLLWLVLAFLLAGQGATGGGIRVLMLGAALVLVTALCVRPLLVALVRRLGSSQSLTVVLVVGAIGYSVLTQAIHLHPVVGAFLFGVAVPRDSLVVERICQQLEGFTLLILLPLFFAGVGMTTSVGLLGTAPVTWLVFVAVLVTALVTKIVGAGGAARLTGMPTGEALRFGMLMNCRGVTELVVLSIGYQAGFLNQLGYSVLVLVAVLTTAATGPLVRWSLRHDGQVASSLSPSGSGRRNHTLMAGASAERFDGKTKDL</sequence>
<feature type="transmembrane region" description="Helical" evidence="7">
    <location>
        <begin position="316"/>
        <end position="339"/>
    </location>
</feature>
<dbReference type="PANTHER" id="PTHR32468">
    <property type="entry name" value="CATION/H + ANTIPORTER"/>
    <property type="match status" value="1"/>
</dbReference>
<dbReference type="EMBL" id="BOPB01000033">
    <property type="protein sequence ID" value="GIJ24450.1"/>
    <property type="molecule type" value="Genomic_DNA"/>
</dbReference>